<dbReference type="GeneID" id="85465876"/>
<keyword evidence="3" id="KW-1185">Reference proteome</keyword>
<comment type="caution">
    <text evidence="2">The sequence shown here is derived from an EMBL/GenBank/DDBJ whole genome shotgun (WGS) entry which is preliminary data.</text>
</comment>
<feature type="compositionally biased region" description="Basic and acidic residues" evidence="1">
    <location>
        <begin position="165"/>
        <end position="176"/>
    </location>
</feature>
<name>A0AAJ0AYU2_9PEZI</name>
<proteinExistence type="predicted"/>
<organism evidence="2 3">
    <name type="scientific">Colletotrichum godetiae</name>
    <dbReference type="NCBI Taxonomy" id="1209918"/>
    <lineage>
        <taxon>Eukaryota</taxon>
        <taxon>Fungi</taxon>
        <taxon>Dikarya</taxon>
        <taxon>Ascomycota</taxon>
        <taxon>Pezizomycotina</taxon>
        <taxon>Sordariomycetes</taxon>
        <taxon>Hypocreomycetidae</taxon>
        <taxon>Glomerellales</taxon>
        <taxon>Glomerellaceae</taxon>
        <taxon>Colletotrichum</taxon>
        <taxon>Colletotrichum acutatum species complex</taxon>
    </lineage>
</organism>
<protein>
    <submittedName>
        <fullName evidence="2">Uncharacterized protein</fullName>
    </submittedName>
</protein>
<evidence type="ECO:0000256" key="1">
    <source>
        <dbReference type="SAM" id="MobiDB-lite"/>
    </source>
</evidence>
<evidence type="ECO:0000313" key="2">
    <source>
        <dbReference type="EMBL" id="KAK1700819.1"/>
    </source>
</evidence>
<dbReference type="RefSeq" id="XP_060436574.1">
    <property type="nucleotide sequence ID" value="XM_060581350.1"/>
</dbReference>
<gene>
    <name evidence="2" type="ORF">BDP55DRAFT_987</name>
</gene>
<feature type="region of interest" description="Disordered" evidence="1">
    <location>
        <begin position="154"/>
        <end position="195"/>
    </location>
</feature>
<sequence length="207" mass="22872">MDLHPRPAPACWVGSVEQRGMWVWPNPPRRLCARPDKRTQCVLRVDCLLTSWASWTSRPPPQMLILSQCQRDRVSFRLPSPSRSGTAHSLDVDWTKSARATPHTQTSGPAFVVSLSLSLIDGGRFPASQCPPRPFVLLNLRVLSCPLGRPRHACNPVPNTGGCSRSHDGPSRRDSYHPPSVGEWQPGSKPRIPLGTAEHSTRLLIVS</sequence>
<dbReference type="Proteomes" id="UP001224890">
    <property type="component" value="Unassembled WGS sequence"/>
</dbReference>
<evidence type="ECO:0000313" key="3">
    <source>
        <dbReference type="Proteomes" id="UP001224890"/>
    </source>
</evidence>
<reference evidence="2" key="1">
    <citation type="submission" date="2021-06" db="EMBL/GenBank/DDBJ databases">
        <title>Comparative genomics, transcriptomics and evolutionary studies reveal genomic signatures of adaptation to plant cell wall in hemibiotrophic fungi.</title>
        <authorList>
            <consortium name="DOE Joint Genome Institute"/>
            <person name="Baroncelli R."/>
            <person name="Diaz J.F."/>
            <person name="Benocci T."/>
            <person name="Peng M."/>
            <person name="Battaglia E."/>
            <person name="Haridas S."/>
            <person name="Andreopoulos W."/>
            <person name="Labutti K."/>
            <person name="Pangilinan J."/>
            <person name="Floch G.L."/>
            <person name="Makela M.R."/>
            <person name="Henrissat B."/>
            <person name="Grigoriev I.V."/>
            <person name="Crouch J.A."/>
            <person name="De Vries R.P."/>
            <person name="Sukno S.A."/>
            <person name="Thon M.R."/>
        </authorList>
    </citation>
    <scope>NUCLEOTIDE SEQUENCE</scope>
    <source>
        <strain evidence="2">CBS 193.32</strain>
    </source>
</reference>
<dbReference type="AlphaFoldDB" id="A0AAJ0AYU2"/>
<dbReference type="EMBL" id="JAHMHR010000001">
    <property type="protein sequence ID" value="KAK1700819.1"/>
    <property type="molecule type" value="Genomic_DNA"/>
</dbReference>
<accession>A0AAJ0AYU2</accession>